<feature type="active site" description="Proton acceptor" evidence="12">
    <location>
        <position position="637"/>
    </location>
</feature>
<reference evidence="22" key="1">
    <citation type="submission" date="2025-08" db="UniProtKB">
        <authorList>
            <consortium name="RefSeq"/>
        </authorList>
    </citation>
    <scope>IDENTIFICATION</scope>
    <source>
        <tissue evidence="22">Ear skin</tissue>
    </source>
</reference>
<dbReference type="PROSITE" id="PS00107">
    <property type="entry name" value="PROTEIN_KINASE_ATP"/>
    <property type="match status" value="1"/>
</dbReference>
<comment type="catalytic activity">
    <reaction evidence="8 11">
        <text>L-tyrosyl-[protein] + ATP = O-phospho-L-tyrosyl-[protein] + ADP + H(+)</text>
        <dbReference type="Rhea" id="RHEA:10596"/>
        <dbReference type="Rhea" id="RHEA-COMP:10136"/>
        <dbReference type="Rhea" id="RHEA-COMP:20101"/>
        <dbReference type="ChEBI" id="CHEBI:15378"/>
        <dbReference type="ChEBI" id="CHEBI:30616"/>
        <dbReference type="ChEBI" id="CHEBI:46858"/>
        <dbReference type="ChEBI" id="CHEBI:61978"/>
        <dbReference type="ChEBI" id="CHEBI:456216"/>
        <dbReference type="EC" id="2.7.10.2"/>
    </reaction>
</comment>
<dbReference type="InterPro" id="IPR001060">
    <property type="entry name" value="FCH_dom"/>
</dbReference>
<evidence type="ECO:0000256" key="3">
    <source>
        <dbReference type="ARBA" id="ARBA00022741"/>
    </source>
</evidence>
<keyword evidence="2 11" id="KW-0808">Transferase</keyword>
<keyword evidence="21" id="KW-1185">Reference proteome</keyword>
<evidence type="ECO:0000256" key="4">
    <source>
        <dbReference type="ARBA" id="ARBA00022777"/>
    </source>
</evidence>
<dbReference type="InterPro" id="IPR017441">
    <property type="entry name" value="Protein_kinase_ATP_BS"/>
</dbReference>
<comment type="subunit">
    <text evidence="10">Homooligomer. Interacts with BCR. Interacts (when activated, via coiled coil domain) with TRIM28. Interacts (via SH2 domain) with phosphorylated EZR, MS4A2/FCER1B and HCLS1/HS1. Interacts with phosphorylated KIT. Interacts with FLT3. Interacts (via F-BAR domain) with soluble tubulin. Interacts (via SH2 domain) with microtubules.</text>
</comment>
<dbReference type="PROSITE" id="PS00109">
    <property type="entry name" value="PROTEIN_KINASE_TYR"/>
    <property type="match status" value="1"/>
</dbReference>
<dbReference type="SMART" id="SM00219">
    <property type="entry name" value="TyrKc"/>
    <property type="match status" value="1"/>
</dbReference>
<dbReference type="FunFam" id="3.30.200.20:FF:000089">
    <property type="entry name" value="Tyrosine-protein kinase"/>
    <property type="match status" value="1"/>
</dbReference>
<evidence type="ECO:0000256" key="16">
    <source>
        <dbReference type="PROSITE-ProRule" id="PRU10141"/>
    </source>
</evidence>
<keyword evidence="3 11" id="KW-0547">Nucleotide-binding</keyword>
<dbReference type="GO" id="GO:0015630">
    <property type="term" value="C:microtubule cytoskeleton"/>
    <property type="evidence" value="ECO:0007669"/>
    <property type="project" value="UniProtKB-ARBA"/>
</dbReference>
<protein>
    <recommendedName>
        <fullName evidence="11">Tyrosine-protein kinase</fullName>
        <ecNumber evidence="11">2.7.10.2</ecNumber>
    </recommendedName>
</protein>
<feature type="domain" description="SH2" evidence="18">
    <location>
        <begin position="414"/>
        <end position="503"/>
    </location>
</feature>
<evidence type="ECO:0000256" key="8">
    <source>
        <dbReference type="ARBA" id="ARBA00051245"/>
    </source>
</evidence>
<keyword evidence="11" id="KW-0206">Cytoskeleton</keyword>
<evidence type="ECO:0000256" key="11">
    <source>
        <dbReference type="PIRNR" id="PIRNR000632"/>
    </source>
</evidence>
<dbReference type="AlphaFoldDB" id="A0A8B8S677"/>
<evidence type="ECO:0000256" key="7">
    <source>
        <dbReference type="ARBA" id="ARBA00023137"/>
    </source>
</evidence>
<dbReference type="PRINTS" id="PR00109">
    <property type="entry name" value="TYRKINASE"/>
</dbReference>
<dbReference type="SUPFAM" id="SSF103657">
    <property type="entry name" value="BAR/IMD domain-like"/>
    <property type="match status" value="1"/>
</dbReference>
<gene>
    <name evidence="22" type="primary">FES</name>
</gene>
<dbReference type="CDD" id="cd10361">
    <property type="entry name" value="SH2_Fps_family"/>
    <property type="match status" value="1"/>
</dbReference>
<comment type="subcellular location">
    <subcellularLocation>
        <location evidence="11">Cytoplasm</location>
        <location evidence="11">Cytoskeleton</location>
    </subcellularLocation>
</comment>
<dbReference type="SMART" id="SM00055">
    <property type="entry name" value="FCH"/>
    <property type="match status" value="1"/>
</dbReference>
<dbReference type="PANTHER" id="PTHR24418">
    <property type="entry name" value="TYROSINE-PROTEIN KINASE"/>
    <property type="match status" value="1"/>
</dbReference>
<feature type="binding site" evidence="13">
    <location>
        <begin position="521"/>
        <end position="529"/>
    </location>
    <ligand>
        <name>ATP</name>
        <dbReference type="ChEBI" id="CHEBI:30616"/>
    </ligand>
</feature>
<dbReference type="SUPFAM" id="SSF56112">
    <property type="entry name" value="Protein kinase-like (PK-like)"/>
    <property type="match status" value="1"/>
</dbReference>
<evidence type="ECO:0000256" key="5">
    <source>
        <dbReference type="ARBA" id="ARBA00022840"/>
    </source>
</evidence>
<dbReference type="Pfam" id="PF00017">
    <property type="entry name" value="SH2"/>
    <property type="match status" value="1"/>
</dbReference>
<evidence type="ECO:0000313" key="22">
    <source>
        <dbReference type="RefSeq" id="XP_032325189.1"/>
    </source>
</evidence>
<dbReference type="PROSITE" id="PS51741">
    <property type="entry name" value="F_BAR"/>
    <property type="match status" value="1"/>
</dbReference>
<dbReference type="FunFam" id="1.10.510.10:FF:000212">
    <property type="entry name" value="Tyrosine-protein kinase"/>
    <property type="match status" value="1"/>
</dbReference>
<dbReference type="RefSeq" id="XP_032325189.1">
    <property type="nucleotide sequence ID" value="XM_032469298.1"/>
</dbReference>
<comment type="similarity">
    <text evidence="11">Belongs to the protein kinase superfamily. Tyr protein kinase family. Fes/fps subfamily.</text>
</comment>
<feature type="binding site" evidence="13 16">
    <location>
        <position position="544"/>
    </location>
    <ligand>
        <name>ATP</name>
        <dbReference type="ChEBI" id="CHEBI:30616"/>
    </ligand>
</feature>
<dbReference type="InterPro" id="IPR008266">
    <property type="entry name" value="Tyr_kinase_AS"/>
</dbReference>
<evidence type="ECO:0000256" key="10">
    <source>
        <dbReference type="ARBA" id="ARBA00065982"/>
    </source>
</evidence>
<evidence type="ECO:0000259" key="18">
    <source>
        <dbReference type="PROSITE" id="PS50001"/>
    </source>
</evidence>
<evidence type="ECO:0000259" key="19">
    <source>
        <dbReference type="PROSITE" id="PS50011"/>
    </source>
</evidence>
<sequence length="776" mass="88183">MGFSSALCSPQGHGAVQQMQEAELRLLEGMRKWMAQRVKSDREYAGLLHHMSLQDSGGQSRGISFHSPISQSWAEITSQTEGLSRVLRQHAEDLNSGPLSKLSLLIRERQQLRKTYSEQWQQLQQELTKTHSQDIEKLKNQYRALARDSAQARRKYQEASKDKDRDKAKDKYVRSLWKLFAHHNRYVLGVRAAQLHHQHHHQLMLPGLLQSLQDLHQEMACILSTPDVPPCVTFDESLLEETELLEPGELQLNELTVESVQHTLTSVTDELAVATETVLSRRETVTQLQHELCNEEQNIHPRERVQLLGKKQVLHEALQGLQVALCSQAKLQAQQELLQAKLEQLGPGEPQPVLLLQDDRHSTSSSEQEREGGRTPTLEILKSHISGIFRPKFSLPPPLQLVPEVQKPLHEQLWYHGAIPRAEVAELLTHSGDFLVRESQGKQEYVLSVLWDGQPRHFIIQSADNLYRLEGDGFPSIPLLIDHLLRSQQPLTKKSGIVLNRAVPKDKWALSHEDLVLGEQIGRGNFGEVFSGRLRADNTLVAVKSCRETLPPDLKAKFLQEARILKQYSHPNIVRLIGVCTQKQPIYIVMELVQGGDFLTFLRTEGARLRVKTLLQMVGDAAAGMEYLESKCCIHRDLAARNCLVTEKNVLKISDFGMSREEADGIYAASGGLRQVPVKWTAPEALNYGRYSSESDVWSFGILLWETFSLGASPYPNLSNQQTREFVEKGGRLPCPELCPDAVFRLMEQCWAYEPRQRPSFSTIYQELQSIRKRHR</sequence>
<proteinExistence type="inferred from homology"/>
<dbReference type="InterPro" id="IPR050198">
    <property type="entry name" value="Non-receptor_tyrosine_kinases"/>
</dbReference>
<evidence type="ECO:0000256" key="13">
    <source>
        <dbReference type="PIRSR" id="PIRSR000632-2"/>
    </source>
</evidence>
<dbReference type="GeneID" id="102512414"/>
<dbReference type="InterPro" id="IPR020635">
    <property type="entry name" value="Tyr_kinase_cat_dom"/>
</dbReference>
<dbReference type="InterPro" id="IPR027267">
    <property type="entry name" value="AH/BAR_dom_sf"/>
</dbReference>
<name>A0A8B8S677_CAMFR</name>
<dbReference type="PRINTS" id="PR00401">
    <property type="entry name" value="SH2DOMAIN"/>
</dbReference>
<evidence type="ECO:0000256" key="1">
    <source>
        <dbReference type="ARBA" id="ARBA00022553"/>
    </source>
</evidence>
<dbReference type="InterPro" id="IPR035849">
    <property type="entry name" value="Fes/Fps/Fer_SH2"/>
</dbReference>
<evidence type="ECO:0000256" key="2">
    <source>
        <dbReference type="ARBA" id="ARBA00022679"/>
    </source>
</evidence>
<keyword evidence="1" id="KW-0597">Phosphoprotein</keyword>
<evidence type="ECO:0000256" key="15">
    <source>
        <dbReference type="PROSITE-ProRule" id="PRU01077"/>
    </source>
</evidence>
<organism evidence="21 22">
    <name type="scientific">Camelus ferus</name>
    <name type="common">Wild bactrian camel</name>
    <name type="synonym">Camelus bactrianus ferus</name>
    <dbReference type="NCBI Taxonomy" id="419612"/>
    <lineage>
        <taxon>Eukaryota</taxon>
        <taxon>Metazoa</taxon>
        <taxon>Chordata</taxon>
        <taxon>Craniata</taxon>
        <taxon>Vertebrata</taxon>
        <taxon>Euteleostomi</taxon>
        <taxon>Mammalia</taxon>
        <taxon>Eutheria</taxon>
        <taxon>Laurasiatheria</taxon>
        <taxon>Artiodactyla</taxon>
        <taxon>Tylopoda</taxon>
        <taxon>Camelidae</taxon>
        <taxon>Camelus</taxon>
    </lineage>
</organism>
<keyword evidence="14" id="KW-0727">SH2 domain</keyword>
<dbReference type="FunFam" id="1.20.1270.60:FF:000030">
    <property type="entry name" value="Tyrosine-protein kinase"/>
    <property type="match status" value="1"/>
</dbReference>
<feature type="coiled-coil region" evidence="17">
    <location>
        <begin position="128"/>
        <end position="162"/>
    </location>
</feature>
<dbReference type="FunFam" id="3.30.505.10:FF:000020">
    <property type="entry name" value="Tyrosine-protein kinase"/>
    <property type="match status" value="1"/>
</dbReference>
<dbReference type="PROSITE" id="PS50001">
    <property type="entry name" value="SH2"/>
    <property type="match status" value="1"/>
</dbReference>
<keyword evidence="6 15" id="KW-0175">Coiled coil</keyword>
<dbReference type="SMART" id="SM00252">
    <property type="entry name" value="SH2"/>
    <property type="match status" value="1"/>
</dbReference>
<dbReference type="GO" id="GO:0005829">
    <property type="term" value="C:cytosol"/>
    <property type="evidence" value="ECO:0007669"/>
    <property type="project" value="UniProtKB-ARBA"/>
</dbReference>
<dbReference type="InterPro" id="IPR011009">
    <property type="entry name" value="Kinase-like_dom_sf"/>
</dbReference>
<keyword evidence="5 11" id="KW-0067">ATP-binding</keyword>
<feature type="domain" description="F-BAR" evidence="20">
    <location>
        <begin position="1"/>
        <end position="265"/>
    </location>
</feature>
<dbReference type="Gene3D" id="1.20.1270.60">
    <property type="entry name" value="Arfaptin homology (AH) domain/BAR domain"/>
    <property type="match status" value="1"/>
</dbReference>
<keyword evidence="4 11" id="KW-0418">Kinase</keyword>
<evidence type="ECO:0000256" key="12">
    <source>
        <dbReference type="PIRSR" id="PIRSR000632-1"/>
    </source>
</evidence>
<dbReference type="Pfam" id="PF00611">
    <property type="entry name" value="FCH"/>
    <property type="match status" value="1"/>
</dbReference>
<evidence type="ECO:0000256" key="14">
    <source>
        <dbReference type="PROSITE-ProRule" id="PRU00191"/>
    </source>
</evidence>
<dbReference type="InterPro" id="IPR000719">
    <property type="entry name" value="Prot_kinase_dom"/>
</dbReference>
<accession>A0A8B8S677</accession>
<dbReference type="Gene3D" id="3.30.200.20">
    <property type="entry name" value="Phosphorylase Kinase, domain 1"/>
    <property type="match status" value="1"/>
</dbReference>
<evidence type="ECO:0000256" key="6">
    <source>
        <dbReference type="ARBA" id="ARBA00023054"/>
    </source>
</evidence>
<comment type="function">
    <text evidence="9">Tyrosine-protein kinase that acts downstream of cell surface receptors and plays a role in the regulation of the actin cytoskeleton, microtubule assembly, cell attachment and cell spreading. Plays a role in FCER1 (high affinity immunoglobulin epsilon receptor)-mediated signaling in mast cells. Acts down-stream of the activated FCER1 receptor and the mast/stem cell growth factor receptor KIT. Plays a role in the regulation of mast cell degranulation. Plays a role in the regulation of cell differentiation and promotes neurite outgrowth in response to NGF signaling. Plays a role in cell scattering and cell migration in response to HGF-induced activation of EZR. Phosphorylates BCR and down-regulates BCR kinase activity. Phosphorylates HCLS1/HS1, PECAM1, STAT3 and TRIM28.</text>
</comment>
<dbReference type="CTD" id="2242"/>
<dbReference type="InterPro" id="IPR016250">
    <property type="entry name" value="Tyr-prot_kinase_Fes/Fps"/>
</dbReference>
<dbReference type="CDD" id="cd05084">
    <property type="entry name" value="PTKc_Fes"/>
    <property type="match status" value="1"/>
</dbReference>
<dbReference type="Proteomes" id="UP000694856">
    <property type="component" value="Chromosome 27"/>
</dbReference>
<evidence type="ECO:0000256" key="17">
    <source>
        <dbReference type="SAM" id="Coils"/>
    </source>
</evidence>
<dbReference type="PROSITE" id="PS50011">
    <property type="entry name" value="PROTEIN_KINASE_DOM"/>
    <property type="match status" value="1"/>
</dbReference>
<dbReference type="GO" id="GO:0005524">
    <property type="term" value="F:ATP binding"/>
    <property type="evidence" value="ECO:0007669"/>
    <property type="project" value="UniProtKB-UniRule"/>
</dbReference>
<evidence type="ECO:0000259" key="20">
    <source>
        <dbReference type="PROSITE" id="PS51741"/>
    </source>
</evidence>
<dbReference type="InterPro" id="IPR031160">
    <property type="entry name" value="F_BAR_dom"/>
</dbReference>
<dbReference type="FunFam" id="1.10.287.160:FF:000006">
    <property type="entry name" value="Tyrosine-protein kinase"/>
    <property type="match status" value="1"/>
</dbReference>
<dbReference type="Gene3D" id="1.10.510.10">
    <property type="entry name" value="Transferase(Phosphotransferase) domain 1"/>
    <property type="match status" value="1"/>
</dbReference>
<dbReference type="Pfam" id="PF07714">
    <property type="entry name" value="PK_Tyr_Ser-Thr"/>
    <property type="match status" value="1"/>
</dbReference>
<feature type="domain" description="Protein kinase" evidence="19">
    <location>
        <begin position="515"/>
        <end position="776"/>
    </location>
</feature>
<dbReference type="EC" id="2.7.10.2" evidence="11"/>
<keyword evidence="11" id="KW-0963">Cytoplasm</keyword>
<dbReference type="InterPro" id="IPR000980">
    <property type="entry name" value="SH2"/>
</dbReference>
<dbReference type="SUPFAM" id="SSF55550">
    <property type="entry name" value="SH2 domain"/>
    <property type="match status" value="1"/>
</dbReference>
<dbReference type="GO" id="GO:0004715">
    <property type="term" value="F:non-membrane spanning protein tyrosine kinase activity"/>
    <property type="evidence" value="ECO:0007669"/>
    <property type="project" value="UniProtKB-EC"/>
</dbReference>
<evidence type="ECO:0000256" key="9">
    <source>
        <dbReference type="ARBA" id="ARBA00058669"/>
    </source>
</evidence>
<evidence type="ECO:0000313" key="21">
    <source>
        <dbReference type="Proteomes" id="UP000694856"/>
    </source>
</evidence>
<keyword evidence="7 11" id="KW-0829">Tyrosine-protein kinase</keyword>
<dbReference type="InterPro" id="IPR001245">
    <property type="entry name" value="Ser-Thr/Tyr_kinase_cat_dom"/>
</dbReference>
<dbReference type="InterPro" id="IPR036860">
    <property type="entry name" value="SH2_dom_sf"/>
</dbReference>
<dbReference type="Gene3D" id="1.10.287.160">
    <property type="entry name" value="HR1 repeat"/>
    <property type="match status" value="1"/>
</dbReference>
<dbReference type="Gene3D" id="3.30.505.10">
    <property type="entry name" value="SH2 domain"/>
    <property type="match status" value="1"/>
</dbReference>
<dbReference type="PIRSF" id="PIRSF000632">
    <property type="entry name" value="TyrPK_fps"/>
    <property type="match status" value="1"/>
</dbReference>